<name>A0A2T4A0I0_TRIHA</name>
<dbReference type="EMBL" id="KZ679688">
    <property type="protein sequence ID" value="PTB50571.1"/>
    <property type="molecule type" value="Genomic_DNA"/>
</dbReference>
<protein>
    <submittedName>
        <fullName evidence="1">Uncharacterized protein</fullName>
    </submittedName>
</protein>
<keyword evidence="2" id="KW-1185">Reference proteome</keyword>
<reference evidence="1 2" key="1">
    <citation type="submission" date="2016-07" db="EMBL/GenBank/DDBJ databases">
        <title>Multiple horizontal gene transfer events from other fungi enriched the ability of initially mycotrophic Trichoderma (Ascomycota) to feed on dead plant biomass.</title>
        <authorList>
            <consortium name="DOE Joint Genome Institute"/>
            <person name="Aerts A."/>
            <person name="Atanasova L."/>
            <person name="Chenthamara K."/>
            <person name="Zhang J."/>
            <person name="Grujic M."/>
            <person name="Henrissat B."/>
            <person name="Kuo A."/>
            <person name="Salamov A."/>
            <person name="Lipzen A."/>
            <person name="Labutti K."/>
            <person name="Barry K."/>
            <person name="Miao Y."/>
            <person name="Rahimi M.J."/>
            <person name="Shen Q."/>
            <person name="Grigoriev I.V."/>
            <person name="Kubicek C.P."/>
            <person name="Druzhinina I.S."/>
        </authorList>
    </citation>
    <scope>NUCLEOTIDE SEQUENCE [LARGE SCALE GENOMIC DNA]</scope>
    <source>
        <strain evidence="1 2">CBS 226.95</strain>
    </source>
</reference>
<organism evidence="1 2">
    <name type="scientific">Trichoderma harzianum CBS 226.95</name>
    <dbReference type="NCBI Taxonomy" id="983964"/>
    <lineage>
        <taxon>Eukaryota</taxon>
        <taxon>Fungi</taxon>
        <taxon>Dikarya</taxon>
        <taxon>Ascomycota</taxon>
        <taxon>Pezizomycotina</taxon>
        <taxon>Sordariomycetes</taxon>
        <taxon>Hypocreomycetidae</taxon>
        <taxon>Hypocreales</taxon>
        <taxon>Hypocreaceae</taxon>
        <taxon>Trichoderma</taxon>
    </lineage>
</organism>
<dbReference type="RefSeq" id="XP_024770248.1">
    <property type="nucleotide sequence ID" value="XM_024924690.1"/>
</dbReference>
<evidence type="ECO:0000313" key="1">
    <source>
        <dbReference type="EMBL" id="PTB50571.1"/>
    </source>
</evidence>
<proteinExistence type="predicted"/>
<dbReference type="AlphaFoldDB" id="A0A2T4A0I0"/>
<evidence type="ECO:0000313" key="2">
    <source>
        <dbReference type="Proteomes" id="UP000241690"/>
    </source>
</evidence>
<dbReference type="GeneID" id="36633273"/>
<dbReference type="Proteomes" id="UP000241690">
    <property type="component" value="Unassembled WGS sequence"/>
</dbReference>
<sequence>RENERYKRLVKDYGGDDAINLATISKDQERDFSRLLVRGIFKMISLEKENHRDCYVACINKCISIHAPKATKWSQWDGYRDFCEKLKQAVDLTKEHRVRYILNSPTVIAAIALKILRNVDTNGRDVITGLLLQYGFFASVSI</sequence>
<feature type="non-terminal residue" evidence="1">
    <location>
        <position position="1"/>
    </location>
</feature>
<accession>A0A2T4A0I0</accession>
<gene>
    <name evidence="1" type="ORF">M431DRAFT_95337</name>
</gene>